<keyword evidence="3" id="KW-1185">Reference proteome</keyword>
<dbReference type="Proteomes" id="UP000055035">
    <property type="component" value="Unassembled WGS sequence"/>
</dbReference>
<reference evidence="2 3" key="1">
    <citation type="submission" date="2015-11" db="EMBL/GenBank/DDBJ databases">
        <title>Genomic analysis of 38 Legionella species identifies large and diverse effector repertoires.</title>
        <authorList>
            <person name="Burstein D."/>
            <person name="Amaro F."/>
            <person name="Zusman T."/>
            <person name="Lifshitz Z."/>
            <person name="Cohen O."/>
            <person name="Gilbert J.A."/>
            <person name="Pupko T."/>
            <person name="Shuman H.A."/>
            <person name="Segal G."/>
        </authorList>
    </citation>
    <scope>NUCLEOTIDE SEQUENCE [LARGE SCALE GENOMIC DNA]</scope>
    <source>
        <strain evidence="2 3">BL-540</strain>
    </source>
</reference>
<gene>
    <name evidence="2" type="ORF">Ljor_2578</name>
</gene>
<keyword evidence="1" id="KW-0812">Transmembrane</keyword>
<feature type="transmembrane region" description="Helical" evidence="1">
    <location>
        <begin position="21"/>
        <end position="50"/>
    </location>
</feature>
<protein>
    <submittedName>
        <fullName evidence="2">Uncharacterized protein</fullName>
    </submittedName>
</protein>
<keyword evidence="1" id="KW-0472">Membrane</keyword>
<dbReference type="EMBL" id="LNYJ01000011">
    <property type="protein sequence ID" value="KTD18272.1"/>
    <property type="molecule type" value="Genomic_DNA"/>
</dbReference>
<dbReference type="RefSeq" id="WP_058471947.1">
    <property type="nucleotide sequence ID" value="NZ_CAAAIC010000006.1"/>
</dbReference>
<keyword evidence="1" id="KW-1133">Transmembrane helix</keyword>
<dbReference type="SUPFAM" id="SSF55486">
    <property type="entry name" value="Metalloproteases ('zincins'), catalytic domain"/>
    <property type="match status" value="1"/>
</dbReference>
<name>A0A0W0VDU2_9GAMM</name>
<evidence type="ECO:0000313" key="3">
    <source>
        <dbReference type="Proteomes" id="UP000055035"/>
    </source>
</evidence>
<proteinExistence type="predicted"/>
<accession>A0A0W0VDU2</accession>
<dbReference type="PATRIC" id="fig|456.5.peg.2767"/>
<dbReference type="AlphaFoldDB" id="A0A0W0VDU2"/>
<dbReference type="OrthoDB" id="1426195at2"/>
<organism evidence="2 3">
    <name type="scientific">Legionella jordanis</name>
    <dbReference type="NCBI Taxonomy" id="456"/>
    <lineage>
        <taxon>Bacteria</taxon>
        <taxon>Pseudomonadati</taxon>
        <taxon>Pseudomonadota</taxon>
        <taxon>Gammaproteobacteria</taxon>
        <taxon>Legionellales</taxon>
        <taxon>Legionellaceae</taxon>
        <taxon>Legionella</taxon>
    </lineage>
</organism>
<evidence type="ECO:0000256" key="1">
    <source>
        <dbReference type="SAM" id="Phobius"/>
    </source>
</evidence>
<evidence type="ECO:0000313" key="2">
    <source>
        <dbReference type="EMBL" id="KTD18272.1"/>
    </source>
</evidence>
<sequence>MGLWSSIKKAAKKVWRVVKAVVRVIVKVVITIINRLTFGLLDLLFGFLAWPRKQLRLHVVIASVKSPNPDGGENLVPVVPEQDVAVVIENTKRIYKKLFNVDLRPYSKSFIEVLPEEPPAEVLDFKCSLGEEFGIAGEYFANHLAGWNAIPVSLTFPVTVFVVRELVGGPSGCSMSVLGEYVVIDEQGLKEDNMIALPHEIGHSCGLWHSGTATNLMHNGPPANENVKWFQKNILRSSRHVQWW</sequence>
<comment type="caution">
    <text evidence="2">The sequence shown here is derived from an EMBL/GenBank/DDBJ whole genome shotgun (WGS) entry which is preliminary data.</text>
</comment>